<feature type="domain" description="TonB-dependent receptor plug" evidence="8">
    <location>
        <begin position="117"/>
        <end position="222"/>
    </location>
</feature>
<evidence type="ECO:0000259" key="8">
    <source>
        <dbReference type="Pfam" id="PF07715"/>
    </source>
</evidence>
<name>A0A5J5IG10_9BACT</name>
<evidence type="ECO:0000256" key="6">
    <source>
        <dbReference type="ARBA" id="ARBA00023237"/>
    </source>
</evidence>
<dbReference type="Proteomes" id="UP000326903">
    <property type="component" value="Unassembled WGS sequence"/>
</dbReference>
<dbReference type="InterPro" id="IPR012910">
    <property type="entry name" value="Plug_dom"/>
</dbReference>
<evidence type="ECO:0000313" key="10">
    <source>
        <dbReference type="Proteomes" id="UP000326903"/>
    </source>
</evidence>
<dbReference type="NCBIfam" id="TIGR04057">
    <property type="entry name" value="SusC_RagA_signa"/>
    <property type="match status" value="1"/>
</dbReference>
<gene>
    <name evidence="9" type="ORF">FW778_14440</name>
</gene>
<keyword evidence="10" id="KW-1185">Reference proteome</keyword>
<accession>A0A5J5IG10</accession>
<dbReference type="GO" id="GO:0009279">
    <property type="term" value="C:cell outer membrane"/>
    <property type="evidence" value="ECO:0007669"/>
    <property type="project" value="UniProtKB-SubCell"/>
</dbReference>
<dbReference type="Gene3D" id="2.40.170.20">
    <property type="entry name" value="TonB-dependent receptor, beta-barrel domain"/>
    <property type="match status" value="1"/>
</dbReference>
<sequence length="990" mass="109362">MKITTAVLITFFLIGHAMAQRNIRLSGTVSSRTGNRLLPGATITVKGTTFSTITGASGDFVIPVQQHQVLVVTHVGFISREIRVDSVSETPLSVILTESVVELNDVTVSTGYQEFDKKSATGSYEQIDKALLNRSTGTSILSRLDGIAPSVFFDHRNNADAPVQIRGISTLGLASTAPLIILDHFPYEGDINNINPNDIESITILKDAAASAIWGARAGNGVIVLTSKKGQLNQHSRLSFTTNLIYTARPDLFTKKDMSPSEYIDVEQLLFKQGYYDGVINDPYNYTPVSPVVQILAKQQSGAISDADANAQINALRKQDVRKDFEKYLYRPDVTRQYGLNLSGGGNNFTYLISGGYDCNTATLVGNRDDRINVRSENTLIPIKNLQLDFGAGYTRINSYNNSPGGYGNITVAGGRALYPYSRLADDFGNPLPVDILYSSNFTDTAGGGILLDWKYRPLDELKNVTRNTVSDALIADLGIKFNLSRSLNAEVRYQYQNTQNNSSNIYNVNSFDARNFINEFTQFDGAIAKYIVPYGGILDGASSSLKGYALRGQVNFNTVYHTRHALNAIAGAEVRQTGITGNNYRVYGYDDKLNNINVDYVNAYPTFDNIFGDAYIPGGSTFSGTLERYTSLYANADYTYNRKYTISASFRKDASNLFGVNANQKAIPLWSAGAAWNISGEGFYHLKWLPFLKLRATYGYGGNVSHTVAALATLRYNPANYQPITNLPFAVISNYPNPDLQWEKVGTTNIGMDFGTQDDRITGSIEYFQKNSTDLLGQKLLDPTLGISYLFTNSANLKGHGADVMLRSKNTDTKNFKWETSFYLSYIKNKVTRYLYNQFTDGLVSDGLTITPLAGYEPYQIISFKWGGLNTSGDPVGYINGKPSTNYDSLVATPLNDQSIDGSAVPHCFGAVRNSFTYKRLSVSVNITYRLGYYFRKPALNYYSLFNNGQGNIEYAQRWQHPGDERKTNVPALVTLIMITATSFTSMLK</sequence>
<dbReference type="PROSITE" id="PS52016">
    <property type="entry name" value="TONB_DEPENDENT_REC_3"/>
    <property type="match status" value="1"/>
</dbReference>
<evidence type="ECO:0000313" key="9">
    <source>
        <dbReference type="EMBL" id="KAA9038739.1"/>
    </source>
</evidence>
<dbReference type="Pfam" id="PF07715">
    <property type="entry name" value="Plug"/>
    <property type="match status" value="1"/>
</dbReference>
<keyword evidence="4 7" id="KW-0812">Transmembrane</keyword>
<evidence type="ECO:0000256" key="7">
    <source>
        <dbReference type="PROSITE-ProRule" id="PRU01360"/>
    </source>
</evidence>
<comment type="subcellular location">
    <subcellularLocation>
        <location evidence="1 7">Cell outer membrane</location>
        <topology evidence="1 7">Multi-pass membrane protein</topology>
    </subcellularLocation>
</comment>
<evidence type="ECO:0000256" key="3">
    <source>
        <dbReference type="ARBA" id="ARBA00022452"/>
    </source>
</evidence>
<evidence type="ECO:0000256" key="4">
    <source>
        <dbReference type="ARBA" id="ARBA00022692"/>
    </source>
</evidence>
<dbReference type="InterPro" id="IPR008969">
    <property type="entry name" value="CarboxyPept-like_regulatory"/>
</dbReference>
<dbReference type="AlphaFoldDB" id="A0A5J5IG10"/>
<comment type="similarity">
    <text evidence="7">Belongs to the TonB-dependent receptor family.</text>
</comment>
<dbReference type="Gene3D" id="2.170.130.10">
    <property type="entry name" value="TonB-dependent receptor, plug domain"/>
    <property type="match status" value="1"/>
</dbReference>
<keyword evidence="3 7" id="KW-1134">Transmembrane beta strand</keyword>
<evidence type="ECO:0000256" key="2">
    <source>
        <dbReference type="ARBA" id="ARBA00022448"/>
    </source>
</evidence>
<dbReference type="InterPro" id="IPR037066">
    <property type="entry name" value="Plug_dom_sf"/>
</dbReference>
<dbReference type="SUPFAM" id="SSF49464">
    <property type="entry name" value="Carboxypeptidase regulatory domain-like"/>
    <property type="match status" value="1"/>
</dbReference>
<protein>
    <submittedName>
        <fullName evidence="9">SusC/RagA family TonB-linked outer membrane protein</fullName>
    </submittedName>
</protein>
<keyword evidence="2 7" id="KW-0813">Transport</keyword>
<reference evidence="9 10" key="1">
    <citation type="submission" date="2019-09" db="EMBL/GenBank/DDBJ databases">
        <title>Draft genome sequence of Ginsengibacter sp. BR5-29.</title>
        <authorList>
            <person name="Im W.-T."/>
        </authorList>
    </citation>
    <scope>NUCLEOTIDE SEQUENCE [LARGE SCALE GENOMIC DNA]</scope>
    <source>
        <strain evidence="9 10">BR5-29</strain>
    </source>
</reference>
<dbReference type="Pfam" id="PF13715">
    <property type="entry name" value="CarbopepD_reg_2"/>
    <property type="match status" value="1"/>
</dbReference>
<dbReference type="Gene3D" id="2.60.40.1120">
    <property type="entry name" value="Carboxypeptidase-like, regulatory domain"/>
    <property type="match status" value="1"/>
</dbReference>
<proteinExistence type="inferred from homology"/>
<evidence type="ECO:0000256" key="5">
    <source>
        <dbReference type="ARBA" id="ARBA00023136"/>
    </source>
</evidence>
<dbReference type="InterPro" id="IPR023997">
    <property type="entry name" value="TonB-dep_OMP_SusC/RagA_CS"/>
</dbReference>
<organism evidence="9 10">
    <name type="scientific">Ginsengibacter hankyongi</name>
    <dbReference type="NCBI Taxonomy" id="2607284"/>
    <lineage>
        <taxon>Bacteria</taxon>
        <taxon>Pseudomonadati</taxon>
        <taxon>Bacteroidota</taxon>
        <taxon>Chitinophagia</taxon>
        <taxon>Chitinophagales</taxon>
        <taxon>Chitinophagaceae</taxon>
        <taxon>Ginsengibacter</taxon>
    </lineage>
</organism>
<keyword evidence="6 7" id="KW-0998">Cell outer membrane</keyword>
<dbReference type="InterPro" id="IPR039426">
    <property type="entry name" value="TonB-dep_rcpt-like"/>
</dbReference>
<dbReference type="EMBL" id="VYQF01000003">
    <property type="protein sequence ID" value="KAA9038739.1"/>
    <property type="molecule type" value="Genomic_DNA"/>
</dbReference>
<keyword evidence="5 7" id="KW-0472">Membrane</keyword>
<dbReference type="NCBIfam" id="TIGR04056">
    <property type="entry name" value="OMP_RagA_SusC"/>
    <property type="match status" value="1"/>
</dbReference>
<evidence type="ECO:0000256" key="1">
    <source>
        <dbReference type="ARBA" id="ARBA00004571"/>
    </source>
</evidence>
<comment type="caution">
    <text evidence="9">The sequence shown here is derived from an EMBL/GenBank/DDBJ whole genome shotgun (WGS) entry which is preliminary data.</text>
</comment>
<dbReference type="InterPro" id="IPR023996">
    <property type="entry name" value="TonB-dep_OMP_SusC/RagA"/>
</dbReference>
<dbReference type="SUPFAM" id="SSF56935">
    <property type="entry name" value="Porins"/>
    <property type="match status" value="1"/>
</dbReference>
<dbReference type="InterPro" id="IPR036942">
    <property type="entry name" value="Beta-barrel_TonB_sf"/>
</dbReference>
<dbReference type="RefSeq" id="WP_150415460.1">
    <property type="nucleotide sequence ID" value="NZ_VYQF01000003.1"/>
</dbReference>